<feature type="region of interest" description="Disordered" evidence="5">
    <location>
        <begin position="1"/>
        <end position="52"/>
    </location>
</feature>
<keyword evidence="4 6" id="KW-0472">Membrane</keyword>
<dbReference type="PANTHER" id="PTHR15549:SF30">
    <property type="entry name" value="MID2 DOMAIN-CONTAINING PROTEIN"/>
    <property type="match status" value="1"/>
</dbReference>
<accession>A0A1G4KCP7</accession>
<dbReference type="PANTHER" id="PTHR15549">
    <property type="entry name" value="PAIRED IMMUNOGLOBULIN-LIKE TYPE 2 RECEPTOR"/>
    <property type="match status" value="1"/>
</dbReference>
<dbReference type="GO" id="GO:0016020">
    <property type="term" value="C:membrane"/>
    <property type="evidence" value="ECO:0007669"/>
    <property type="project" value="UniProtKB-SubCell"/>
</dbReference>
<dbReference type="InterPro" id="IPR051694">
    <property type="entry name" value="Immunoregulatory_rcpt-like"/>
</dbReference>
<protein>
    <submittedName>
        <fullName evidence="7">LANO_0F16072g1_1</fullName>
    </submittedName>
</protein>
<evidence type="ECO:0000256" key="6">
    <source>
        <dbReference type="SAM" id="Phobius"/>
    </source>
</evidence>
<evidence type="ECO:0000313" key="7">
    <source>
        <dbReference type="EMBL" id="SCV02220.1"/>
    </source>
</evidence>
<dbReference type="Pfam" id="PF08693">
    <property type="entry name" value="SKG6"/>
    <property type="match status" value="1"/>
</dbReference>
<keyword evidence="2 6" id="KW-0812">Transmembrane</keyword>
<dbReference type="EMBL" id="LT598452">
    <property type="protein sequence ID" value="SCV02220.1"/>
    <property type="molecule type" value="Genomic_DNA"/>
</dbReference>
<gene>
    <name evidence="7" type="ORF">LANO_0F16072G</name>
</gene>
<feature type="region of interest" description="Disordered" evidence="5">
    <location>
        <begin position="440"/>
        <end position="462"/>
    </location>
</feature>
<dbReference type="AlphaFoldDB" id="A0A1G4KCP7"/>
<name>A0A1G4KCP7_9SACH</name>
<feature type="transmembrane region" description="Helical" evidence="6">
    <location>
        <begin position="57"/>
        <end position="78"/>
    </location>
</feature>
<evidence type="ECO:0000256" key="5">
    <source>
        <dbReference type="SAM" id="MobiDB-lite"/>
    </source>
</evidence>
<keyword evidence="8" id="KW-1185">Reference proteome</keyword>
<feature type="region of interest" description="Disordered" evidence="5">
    <location>
        <begin position="666"/>
        <end position="691"/>
    </location>
</feature>
<comment type="subcellular location">
    <subcellularLocation>
        <location evidence="1">Membrane</location>
        <topology evidence="1">Single-pass membrane protein</topology>
    </subcellularLocation>
</comment>
<sequence>MTIFTVLPSSTASASNRRLLPRADSTTKSSSSSSSRSSSSTSSSSNRKPADANQSTAVIVAVVVPVVVVGVILAFVLWKVWQRGKKEAREDDDPDFDGDGLDLPSIDHTYQMRERSMPGTTSDSNFDDLESKGQSHVMTSYQNPLGHKNFPLDPFHLPNGDDTEELRSFARSIQNRELDGYRLASQNPSEISLSRPNSEFQKPQVLARNQRANSFTSSNMHSVESVPNWANNEEDQSISDYKYKGDQTTQISQDIGDSTSEIESSPIKHAHTEVQQGFVTNSVGLDPEKSARDSRSFSIDAENFADPIHDVSSREVDTNIQQDENDEYLTSKEEENIKRMKSIYEVYLDRNGTVRTLKPSSNGEAGETEPISGGFAASESLPAEAVSKINHAAGTQKALESQFNASGTFPFEEQVGLQVPDQEKQKGSGRRAVSSIYSEMPTYPPQSAQPEYNQEEQPIQENSQLQYQPQYQPQYPTQYQHQYPAQYYNDPNTPQAYANEAYAPQQYYHPQALENIEELPNPSNLPFSASTSSLTSYKKVGKSLFPGGMSTYNGTSLNPIDHPELFYNQMSGANDSQSGIGQETTGHNQILPHHLRQSIVMTNPADLTFAKLHKPAGSFRNISAANSRNNSMTSQHSIQQYQSQLAHQRVSGILDDHEVMHPPKMGGILPHNGSHDDLRRQLGSSDNYNVS</sequence>
<dbReference type="Proteomes" id="UP000189911">
    <property type="component" value="Chromosome F"/>
</dbReference>
<feature type="compositionally biased region" description="Polar residues" evidence="5">
    <location>
        <begin position="445"/>
        <end position="462"/>
    </location>
</feature>
<feature type="compositionally biased region" description="Low complexity" evidence="5">
    <location>
        <begin position="26"/>
        <end position="45"/>
    </location>
</feature>
<evidence type="ECO:0000256" key="1">
    <source>
        <dbReference type="ARBA" id="ARBA00004167"/>
    </source>
</evidence>
<proteinExistence type="predicted"/>
<organism evidence="7 8">
    <name type="scientific">Lachancea nothofagi CBS 11611</name>
    <dbReference type="NCBI Taxonomy" id="1266666"/>
    <lineage>
        <taxon>Eukaryota</taxon>
        <taxon>Fungi</taxon>
        <taxon>Dikarya</taxon>
        <taxon>Ascomycota</taxon>
        <taxon>Saccharomycotina</taxon>
        <taxon>Saccharomycetes</taxon>
        <taxon>Saccharomycetales</taxon>
        <taxon>Saccharomycetaceae</taxon>
        <taxon>Lachancea</taxon>
    </lineage>
</organism>
<reference evidence="8" key="1">
    <citation type="submission" date="2016-03" db="EMBL/GenBank/DDBJ databases">
        <authorList>
            <person name="Devillers Hugo."/>
        </authorList>
    </citation>
    <scope>NUCLEOTIDE SEQUENCE [LARGE SCALE GENOMIC DNA]</scope>
</reference>
<feature type="compositionally biased region" description="Polar residues" evidence="5">
    <location>
        <begin position="7"/>
        <end position="16"/>
    </location>
</feature>
<feature type="compositionally biased region" description="Polar residues" evidence="5">
    <location>
        <begin position="682"/>
        <end position="691"/>
    </location>
</feature>
<evidence type="ECO:0000256" key="3">
    <source>
        <dbReference type="ARBA" id="ARBA00022989"/>
    </source>
</evidence>
<evidence type="ECO:0000313" key="8">
    <source>
        <dbReference type="Proteomes" id="UP000189911"/>
    </source>
</evidence>
<evidence type="ECO:0000256" key="4">
    <source>
        <dbReference type="ARBA" id="ARBA00023136"/>
    </source>
</evidence>
<evidence type="ECO:0000256" key="2">
    <source>
        <dbReference type="ARBA" id="ARBA00022692"/>
    </source>
</evidence>
<dbReference type="InterPro" id="IPR014805">
    <property type="entry name" value="SKG6/TOS2-like"/>
</dbReference>
<dbReference type="OrthoDB" id="4035953at2759"/>
<dbReference type="GO" id="GO:0071944">
    <property type="term" value="C:cell periphery"/>
    <property type="evidence" value="ECO:0007669"/>
    <property type="project" value="UniProtKB-ARBA"/>
</dbReference>
<keyword evidence="3 6" id="KW-1133">Transmembrane helix</keyword>